<feature type="domain" description="ABC transporter" evidence="5">
    <location>
        <begin position="4"/>
        <end position="213"/>
    </location>
</feature>
<dbReference type="InterPro" id="IPR003593">
    <property type="entry name" value="AAA+_ATPase"/>
</dbReference>
<dbReference type="RefSeq" id="WP_156684363.1">
    <property type="nucleotide sequence ID" value="NZ_CACRUA010000007.1"/>
</dbReference>
<evidence type="ECO:0000256" key="3">
    <source>
        <dbReference type="SAM" id="Coils"/>
    </source>
</evidence>
<dbReference type="InterPro" id="IPR003439">
    <property type="entry name" value="ABC_transporter-like_ATP-bd"/>
</dbReference>
<dbReference type="PROSITE" id="PS00211">
    <property type="entry name" value="ABC_TRANSPORTER_1"/>
    <property type="match status" value="1"/>
</dbReference>
<keyword evidence="3" id="KW-0175">Coiled coil</keyword>
<dbReference type="InterPro" id="IPR027417">
    <property type="entry name" value="P-loop_NTPase"/>
</dbReference>
<keyword evidence="2 6" id="KW-0067">ATP-binding</keyword>
<evidence type="ECO:0000313" key="6">
    <source>
        <dbReference type="EMBL" id="VYT84174.1"/>
    </source>
</evidence>
<dbReference type="CDD" id="cd03221">
    <property type="entry name" value="ABCF_EF-3"/>
    <property type="match status" value="2"/>
</dbReference>
<proteinExistence type="predicted"/>
<dbReference type="Pfam" id="PF00005">
    <property type="entry name" value="ABC_tran"/>
    <property type="match status" value="2"/>
</dbReference>
<reference evidence="6" key="1">
    <citation type="submission" date="2019-11" db="EMBL/GenBank/DDBJ databases">
        <authorList>
            <person name="Feng L."/>
        </authorList>
    </citation>
    <scope>NUCLEOTIDE SEQUENCE</scope>
    <source>
        <strain evidence="6">CsymbiosumLFYP84</strain>
    </source>
</reference>
<dbReference type="NCBIfam" id="NF000355">
    <property type="entry name" value="ribo_prot_ABC_F"/>
    <property type="match status" value="1"/>
</dbReference>
<dbReference type="GO" id="GO:0005524">
    <property type="term" value="F:ATP binding"/>
    <property type="evidence" value="ECO:0007669"/>
    <property type="project" value="UniProtKB-KW"/>
</dbReference>
<protein>
    <submittedName>
        <fullName evidence="6">Putative ABC transporter ATP-binding protein</fullName>
    </submittedName>
</protein>
<dbReference type="AlphaFoldDB" id="A0A6N2ZX75"/>
<evidence type="ECO:0000256" key="2">
    <source>
        <dbReference type="ARBA" id="ARBA00022840"/>
    </source>
</evidence>
<dbReference type="GO" id="GO:0016887">
    <property type="term" value="F:ATP hydrolysis activity"/>
    <property type="evidence" value="ECO:0007669"/>
    <property type="project" value="InterPro"/>
</dbReference>
<organism evidence="6">
    <name type="scientific">Clostridium symbiosum</name>
    <name type="common">Bacteroides symbiosus</name>
    <dbReference type="NCBI Taxonomy" id="1512"/>
    <lineage>
        <taxon>Bacteria</taxon>
        <taxon>Bacillati</taxon>
        <taxon>Bacillota</taxon>
        <taxon>Clostridia</taxon>
        <taxon>Lachnospirales</taxon>
        <taxon>Lachnospiraceae</taxon>
        <taxon>Otoolea</taxon>
    </lineage>
</organism>
<evidence type="ECO:0000256" key="4">
    <source>
        <dbReference type="SAM" id="MobiDB-lite"/>
    </source>
</evidence>
<gene>
    <name evidence="6" type="ORF">CSLFYP84_00712</name>
</gene>
<keyword evidence="1" id="KW-0547">Nucleotide-binding</keyword>
<evidence type="ECO:0000259" key="5">
    <source>
        <dbReference type="PROSITE" id="PS50893"/>
    </source>
</evidence>
<dbReference type="SUPFAM" id="SSF52540">
    <property type="entry name" value="P-loop containing nucleoside triphosphate hydrolases"/>
    <property type="match status" value="2"/>
</dbReference>
<evidence type="ECO:0000256" key="1">
    <source>
        <dbReference type="ARBA" id="ARBA00022741"/>
    </source>
</evidence>
<dbReference type="InterPro" id="IPR017871">
    <property type="entry name" value="ABC_transporter-like_CS"/>
</dbReference>
<feature type="coiled-coil region" evidence="3">
    <location>
        <begin position="263"/>
        <end position="297"/>
    </location>
</feature>
<dbReference type="PANTHER" id="PTHR42855">
    <property type="entry name" value="ABC TRANSPORTER ATP-BINDING SUBUNIT"/>
    <property type="match status" value="1"/>
</dbReference>
<dbReference type="Gene3D" id="3.40.50.300">
    <property type="entry name" value="P-loop containing nucleotide triphosphate hydrolases"/>
    <property type="match status" value="2"/>
</dbReference>
<dbReference type="EMBL" id="CACRUA010000007">
    <property type="protein sequence ID" value="VYT84174.1"/>
    <property type="molecule type" value="Genomic_DNA"/>
</dbReference>
<dbReference type="InterPro" id="IPR051309">
    <property type="entry name" value="ABCF_ATPase"/>
</dbReference>
<dbReference type="PROSITE" id="PS50893">
    <property type="entry name" value="ABC_TRANSPORTER_2"/>
    <property type="match status" value="2"/>
</dbReference>
<name>A0A6N2ZX75_CLOSY</name>
<accession>A0A6N2ZX75</accession>
<sequence length="500" mass="57588">MAQIQVNHLTFYYDGSYEEIFNDVSFSVDTDWKLGFIGRNGRGKTTFLNLLMGKYEYRGTISAPVEFEYFPFAVRDKSRPAIDIVEELYPDYELWKLLREMNLMEMDAEALYRPFETLSSGERTKVMLAVLFLKEHSFLLIDEPTNHLDTEARRAVSRYLNRKKGFILVSHDRVFMDECIDHVLSLNKNTIEVVQGNFTSWWDNKQRRDEFEAMENEKLKKEIGRLKEAARQAERWSDAVEKTKRGTRTGGLRPDRGYIGHKAAKMMKRSKSAENRMEKAASDKEKLLKDVETAESLKIIPLRHHKQLLVAMEDVTLGYPPKNLPVCKHLSLEIKAGDRAVLDGRNGSGKSSVIKAILGTEDAPGILSGKMETASGLIISYVSQDTSWLFGSIDEFTGKNGLDDTLFRAILRKLDFSREHFSKEMQYYSEGQKKKVLLAKSLCEQAHLYIWDEPLNFIDVFSRMQIEELILAHRLTMIFVEHDRAFAAKVATKRISLYNS</sequence>
<feature type="compositionally biased region" description="Basic and acidic residues" evidence="4">
    <location>
        <begin position="234"/>
        <end position="244"/>
    </location>
</feature>
<dbReference type="PANTHER" id="PTHR42855:SF2">
    <property type="entry name" value="DRUG RESISTANCE ABC TRANSPORTER,ATP-BINDING PROTEIN"/>
    <property type="match status" value="1"/>
</dbReference>
<feature type="region of interest" description="Disordered" evidence="4">
    <location>
        <begin position="234"/>
        <end position="257"/>
    </location>
</feature>
<feature type="domain" description="ABC transporter" evidence="5">
    <location>
        <begin position="310"/>
        <end position="500"/>
    </location>
</feature>
<dbReference type="SMART" id="SM00382">
    <property type="entry name" value="AAA"/>
    <property type="match status" value="2"/>
</dbReference>